<feature type="compositionally biased region" description="Basic and acidic residues" evidence="1">
    <location>
        <begin position="1066"/>
        <end position="1078"/>
    </location>
</feature>
<dbReference type="PROSITE" id="PS00436">
    <property type="entry name" value="PEROXIDASE_2"/>
    <property type="match status" value="1"/>
</dbReference>
<dbReference type="GO" id="GO:0004601">
    <property type="term" value="F:peroxidase activity"/>
    <property type="evidence" value="ECO:0007669"/>
    <property type="project" value="InterPro"/>
</dbReference>
<dbReference type="AlphaFoldDB" id="A0A107EG93"/>
<gene>
    <name evidence="2" type="ORF">WL73_09140</name>
</gene>
<reference evidence="2 3" key="1">
    <citation type="submission" date="2015-11" db="EMBL/GenBank/DDBJ databases">
        <title>Expanding the genomic diversity of Burkholderia species for the development of highly accurate diagnostics.</title>
        <authorList>
            <person name="Sahl J."/>
            <person name="Keim P."/>
            <person name="Wagner D."/>
        </authorList>
    </citation>
    <scope>NUCLEOTIDE SEQUENCE [LARGE SCALE GENOMIC DNA]</scope>
    <source>
        <strain evidence="2 3">MSMB2167WGS</strain>
    </source>
</reference>
<evidence type="ECO:0000313" key="2">
    <source>
        <dbReference type="EMBL" id="KWE07592.1"/>
    </source>
</evidence>
<comment type="caution">
    <text evidence="2">The sequence shown here is derived from an EMBL/GenBank/DDBJ whole genome shotgun (WGS) entry which is preliminary data.</text>
</comment>
<sequence length="1130" mass="127237">MSEATVATHPDALINDPRTRLQSYRVFRAEIISSEKVRHSIEKAWRKVSREIDPWGYQPLPQRGLTYGRLVVDAFRDHARDLLEGLAEHSMHGRLNTETLARRALRIPDHAMSRLTRTGRFVDGALRILKPMSWWRRIAARLRLIGTPQGRKWQFVAYAPSTFRSEPHFDAALDFFLRHFTLPGSPDHLEQIGMIDDCIIRSARRIGIRSADGLAEFAKICRSVDAEQLSVYTQLGVIRSIDEVAWLEPLRWERFDVWDKSIANRQAKQSIARLLKLGVPRQNTTRLLGFWSRCAPEDLDRSLTALAARGYNNGPQIFDALGETLWRAHKPHNWNFVIDVLGTHELPKIALFDQFLERDSLPKAIADVARGLQARGATLDELAQAQDFLLTACDRRADPERVIALLMAEPHTVRCEQLAQCHNYAAYRSEDELEEFLGVLAQHGLGNAAGVLAFEAVYCSTIRTVNVGRLLALYRRLRDTSADPRATAKWVLEIGEKHLASFEYLMDALRVSTRTEFQQIRPFARIGRNVLEWAIEGRGYSTVEALRTWRRKARGIEEVQDHDWRAPVTRILLDDAAARGDFVHVNRNSSAFWNARRAECEDVCIRPVTGSDKESFDAYWARVAKLEPLLEMQSLPHVQHQLKATGGILAASLVRAAWHDSRVYEEQLTKFNAEVDALLDGFGPNTEVISELQADAISAVYGIDFRCSLERWDDLVGLDSHLADLTLRPYEMHFARRRAELKSNRKIDHSGIVAMRDAIDYARRFRQLVGTDIGRASDGLSPRQMREQQRSSTPQTLHRHLGVLLGVLPDSACDALSSEVEALGLESHEPDRRYEAAERISNFFDVELGDALPVSSKTLVAQLDETAGTALVRRLVDMPSQAPDGMQSADQDLVVALDRTATRVREVYGRWIHRQLDAFSGGIAAKDDGGYRAVVSKHGAAYFAKVATKLCSGDNVRMWQERRHSHLVVFDLARRRLSAMAMIYVEQISAIDRARPTLIMRAINTVADADSGHDATSIVRAFLSVGEQIAKENNLAAFAVPTNTDQHLLSNRNDIVDAVVNRCHGKKTDKSGGDEKSAPQDNQPRAVRLRRDEPFYGYEQGRAPADVLYILWSAADEARADTNAVSDALV</sequence>
<dbReference type="InterPro" id="IPR019794">
    <property type="entry name" value="Peroxidases_AS"/>
</dbReference>
<evidence type="ECO:0000256" key="1">
    <source>
        <dbReference type="SAM" id="MobiDB-lite"/>
    </source>
</evidence>
<dbReference type="RefSeq" id="WP_060323668.1">
    <property type="nucleotide sequence ID" value="NZ_LPIU01000079.1"/>
</dbReference>
<dbReference type="OrthoDB" id="8992828at2"/>
<name>A0A107EG93_9BURK</name>
<dbReference type="EMBL" id="LPIX01000033">
    <property type="protein sequence ID" value="KWE07592.1"/>
    <property type="molecule type" value="Genomic_DNA"/>
</dbReference>
<feature type="region of interest" description="Disordered" evidence="1">
    <location>
        <begin position="1064"/>
        <end position="1090"/>
    </location>
</feature>
<proteinExistence type="predicted"/>
<protein>
    <submittedName>
        <fullName evidence="2">Uncharacterized protein</fullName>
    </submittedName>
</protein>
<accession>A0A107EG93</accession>
<organism evidence="2 3">
    <name type="scientific">Burkholderia ubonensis</name>
    <dbReference type="NCBI Taxonomy" id="101571"/>
    <lineage>
        <taxon>Bacteria</taxon>
        <taxon>Pseudomonadati</taxon>
        <taxon>Pseudomonadota</taxon>
        <taxon>Betaproteobacteria</taxon>
        <taxon>Burkholderiales</taxon>
        <taxon>Burkholderiaceae</taxon>
        <taxon>Burkholderia</taxon>
        <taxon>Burkholderia cepacia complex</taxon>
    </lineage>
</organism>
<feature type="region of interest" description="Disordered" evidence="1">
    <location>
        <begin position="776"/>
        <end position="795"/>
    </location>
</feature>
<evidence type="ECO:0000313" key="3">
    <source>
        <dbReference type="Proteomes" id="UP000062998"/>
    </source>
</evidence>
<dbReference type="Proteomes" id="UP000062998">
    <property type="component" value="Unassembled WGS sequence"/>
</dbReference>